<name>D8Q4C4_SCHCM</name>
<evidence type="ECO:0000259" key="4">
    <source>
        <dbReference type="Pfam" id="PF23190"/>
    </source>
</evidence>
<dbReference type="eggNOG" id="ENOG502QU70">
    <property type="taxonomic scope" value="Eukaryota"/>
</dbReference>
<dbReference type="PANTHER" id="PTHR35859:SF1">
    <property type="entry name" value="NONSELECTIVE CATION CHANNEL PROTEIN"/>
    <property type="match status" value="1"/>
</dbReference>
<dbReference type="InParanoid" id="D8Q4C4"/>
<dbReference type="InterPro" id="IPR056337">
    <property type="entry name" value="LHD_YVC1"/>
</dbReference>
<dbReference type="HOGENOM" id="CLU_009570_1_0_1"/>
<feature type="domain" description="YVC1 N-terminal linker helical" evidence="4">
    <location>
        <begin position="25"/>
        <end position="202"/>
    </location>
</feature>
<keyword evidence="3" id="KW-0812">Transmembrane</keyword>
<dbReference type="PANTHER" id="PTHR35859">
    <property type="entry name" value="NONSELECTIVE CATION CHANNEL PROTEIN"/>
    <property type="match status" value="1"/>
</dbReference>
<dbReference type="OMA" id="MTMFAAL"/>
<evidence type="ECO:0000313" key="6">
    <source>
        <dbReference type="EMBL" id="EFI97207.1"/>
    </source>
</evidence>
<dbReference type="Proteomes" id="UP000007431">
    <property type="component" value="Unassembled WGS sequence"/>
</dbReference>
<evidence type="ECO:0000256" key="2">
    <source>
        <dbReference type="SAM" id="MobiDB-lite"/>
    </source>
</evidence>
<evidence type="ECO:0000313" key="7">
    <source>
        <dbReference type="Proteomes" id="UP000007431"/>
    </source>
</evidence>
<dbReference type="STRING" id="578458.D8Q4C4"/>
<dbReference type="AlphaFoldDB" id="D8Q4C4"/>
<sequence>MDPEDMQSAPLLAPTQDYLASVKVFPLIRHLRKDVLNTIDSALSWEQLTASDVNFTIVRPIVLKYAKLKNLAVVYACLVVRSYFLGESEVNLAYAGVMTSRAMLCEILAMKLQSHFASNHIELVAVLTTTWSPLAGASNAVIDQVRDAYGGEDGDAPEKSALEMAIATEAKKFLASPVTQKVINDIWSGRVVFSTENRASVLADNYKPRAITIYDHRTAPFLDHYRLRVPRYGAVLEFFNVGVLLFTFCLCILTHNNDHVTFGEILFIVFAASFVLDEYTAATEHGWIIYIANIWNVLDSSFIVIVLLYLGFRIRGLVEGDPDISDTGFDILSTGACILFPRLAFFALKNNLVILSLRVMISQFLFFIGVAAVCFSGLLFTLWTLARGTSESAGIPDPWTLKKISWLMVQIWFGNTYLSFQQASSFHPFFGPILMTIFAAMANTLLLTILISILSNTVAQINEYLYQFAITTLEGLQASALVSYQPPFNLLALVLLKPFSYILSPRRLHSANVFLIKLTTFPILIIIGVYERFLAAGREWRETGRDSPSLFTSLPRQLKNMPILEGLVGTRAEDLVEAIFDVDEEHDDDLFQTSNEEDEERQGRRYYGSREHSRTPTRGLASPPDVIRRLRAERQTSRPRPRTRTLSSASEVVATAEVPSGPLSPLAKFFGYGREGKEADPASVANVQASMKRMEAALDDVKDLPVQKLRDEMKEMQERQARIENLLMTLTRGMRHDSL</sequence>
<feature type="region of interest" description="Disordered" evidence="2">
    <location>
        <begin position="587"/>
        <end position="652"/>
    </location>
</feature>
<dbReference type="Pfam" id="PF23190">
    <property type="entry name" value="LHD_TRPY1"/>
    <property type="match status" value="1"/>
</dbReference>
<dbReference type="InterPro" id="IPR056336">
    <property type="entry name" value="YVC1_C"/>
</dbReference>
<keyword evidence="7" id="KW-1185">Reference proteome</keyword>
<organism evidence="7">
    <name type="scientific">Schizophyllum commune (strain H4-8 / FGSC 9210)</name>
    <name type="common">Split gill fungus</name>
    <dbReference type="NCBI Taxonomy" id="578458"/>
    <lineage>
        <taxon>Eukaryota</taxon>
        <taxon>Fungi</taxon>
        <taxon>Dikarya</taxon>
        <taxon>Basidiomycota</taxon>
        <taxon>Agaricomycotina</taxon>
        <taxon>Agaricomycetes</taxon>
        <taxon>Agaricomycetidae</taxon>
        <taxon>Agaricales</taxon>
        <taxon>Schizophyllaceae</taxon>
        <taxon>Schizophyllum</taxon>
    </lineage>
</organism>
<feature type="transmembrane region" description="Helical" evidence="3">
    <location>
        <begin position="234"/>
        <end position="253"/>
    </location>
</feature>
<feature type="transmembrane region" description="Helical" evidence="3">
    <location>
        <begin position="259"/>
        <end position="276"/>
    </location>
</feature>
<dbReference type="Pfam" id="PF23317">
    <property type="entry name" value="YVC1_C"/>
    <property type="match status" value="1"/>
</dbReference>
<evidence type="ECO:0000256" key="3">
    <source>
        <dbReference type="SAM" id="Phobius"/>
    </source>
</evidence>
<keyword evidence="1" id="KW-0175">Coiled coil</keyword>
<dbReference type="VEuPathDB" id="FungiDB:SCHCODRAFT_02626805"/>
<feature type="transmembrane region" description="Helical" evidence="3">
    <location>
        <begin position="508"/>
        <end position="530"/>
    </location>
</feature>
<dbReference type="InterPro" id="IPR052971">
    <property type="entry name" value="TRP_calcium_channel"/>
</dbReference>
<proteinExistence type="predicted"/>
<feature type="domain" description="Calcium channel YVC1-like C-terminal transmembrane" evidence="5">
    <location>
        <begin position="243"/>
        <end position="533"/>
    </location>
</feature>
<evidence type="ECO:0000259" key="5">
    <source>
        <dbReference type="Pfam" id="PF23317"/>
    </source>
</evidence>
<keyword evidence="3" id="KW-1133">Transmembrane helix</keyword>
<feature type="transmembrane region" description="Helical" evidence="3">
    <location>
        <begin position="288"/>
        <end position="311"/>
    </location>
</feature>
<protein>
    <recommendedName>
        <fullName evidence="8">Polycystin cation channel PKD1/PKD2 domain-containing protein</fullName>
    </recommendedName>
</protein>
<evidence type="ECO:0000256" key="1">
    <source>
        <dbReference type="SAM" id="Coils"/>
    </source>
</evidence>
<feature type="coiled-coil region" evidence="1">
    <location>
        <begin position="684"/>
        <end position="729"/>
    </location>
</feature>
<evidence type="ECO:0008006" key="8">
    <source>
        <dbReference type="Google" id="ProtNLM"/>
    </source>
</evidence>
<feature type="transmembrane region" description="Helical" evidence="3">
    <location>
        <begin position="432"/>
        <end position="455"/>
    </location>
</feature>
<dbReference type="EMBL" id="GL377306">
    <property type="protein sequence ID" value="EFI97207.1"/>
    <property type="molecule type" value="Genomic_DNA"/>
</dbReference>
<feature type="compositionally biased region" description="Acidic residues" evidence="2">
    <location>
        <begin position="587"/>
        <end position="600"/>
    </location>
</feature>
<feature type="compositionally biased region" description="Basic and acidic residues" evidence="2">
    <location>
        <begin position="626"/>
        <end position="636"/>
    </location>
</feature>
<accession>D8Q4C4</accession>
<reference evidence="6 7" key="1">
    <citation type="journal article" date="2010" name="Nat. Biotechnol.">
        <title>Genome sequence of the model mushroom Schizophyllum commune.</title>
        <authorList>
            <person name="Ohm R.A."/>
            <person name="de Jong J.F."/>
            <person name="Lugones L.G."/>
            <person name="Aerts A."/>
            <person name="Kothe E."/>
            <person name="Stajich J.E."/>
            <person name="de Vries R.P."/>
            <person name="Record E."/>
            <person name="Levasseur A."/>
            <person name="Baker S.E."/>
            <person name="Bartholomew K.A."/>
            <person name="Coutinho P.M."/>
            <person name="Erdmann S."/>
            <person name="Fowler T.J."/>
            <person name="Gathman A.C."/>
            <person name="Lombard V."/>
            <person name="Henrissat B."/>
            <person name="Knabe N."/>
            <person name="Kuees U."/>
            <person name="Lilly W.W."/>
            <person name="Lindquist E."/>
            <person name="Lucas S."/>
            <person name="Magnuson J.K."/>
            <person name="Piumi F."/>
            <person name="Raudaskoski M."/>
            <person name="Salamov A."/>
            <person name="Schmutz J."/>
            <person name="Schwarze F.W.M.R."/>
            <person name="vanKuyk P.A."/>
            <person name="Horton J.S."/>
            <person name="Grigoriev I.V."/>
            <person name="Woesten H.A.B."/>
        </authorList>
    </citation>
    <scope>NUCLEOTIDE SEQUENCE [LARGE SCALE GENOMIC DNA]</scope>
    <source>
        <strain evidence="7">H4-8 / FGSC 9210</strain>
    </source>
</reference>
<keyword evidence="3" id="KW-0472">Membrane</keyword>
<gene>
    <name evidence="6" type="ORF">SCHCODRAFT_67875</name>
</gene>
<feature type="transmembrane region" description="Helical" evidence="3">
    <location>
        <begin position="364"/>
        <end position="384"/>
    </location>
</feature>